<feature type="region of interest" description="Disordered" evidence="1">
    <location>
        <begin position="108"/>
        <end position="147"/>
    </location>
</feature>
<organism evidence="2 3">
    <name type="scientific">Polyporus arcularius HHB13444</name>
    <dbReference type="NCBI Taxonomy" id="1314778"/>
    <lineage>
        <taxon>Eukaryota</taxon>
        <taxon>Fungi</taxon>
        <taxon>Dikarya</taxon>
        <taxon>Basidiomycota</taxon>
        <taxon>Agaricomycotina</taxon>
        <taxon>Agaricomycetes</taxon>
        <taxon>Polyporales</taxon>
        <taxon>Polyporaceae</taxon>
        <taxon>Polyporus</taxon>
    </lineage>
</organism>
<evidence type="ECO:0000256" key="1">
    <source>
        <dbReference type="SAM" id="MobiDB-lite"/>
    </source>
</evidence>
<dbReference type="Proteomes" id="UP000308197">
    <property type="component" value="Unassembled WGS sequence"/>
</dbReference>
<feature type="non-terminal residue" evidence="2">
    <location>
        <position position="321"/>
    </location>
</feature>
<evidence type="ECO:0000313" key="3">
    <source>
        <dbReference type="Proteomes" id="UP000308197"/>
    </source>
</evidence>
<dbReference type="EMBL" id="ML213332">
    <property type="protein sequence ID" value="TFK77661.1"/>
    <property type="molecule type" value="Genomic_DNA"/>
</dbReference>
<protein>
    <submittedName>
        <fullName evidence="2">Uncharacterized protein</fullName>
    </submittedName>
</protein>
<dbReference type="AlphaFoldDB" id="A0A5C3NIU0"/>
<proteinExistence type="predicted"/>
<evidence type="ECO:0000313" key="2">
    <source>
        <dbReference type="EMBL" id="TFK77661.1"/>
    </source>
</evidence>
<name>A0A5C3NIU0_9APHY</name>
<keyword evidence="3" id="KW-1185">Reference proteome</keyword>
<reference evidence="2 3" key="1">
    <citation type="journal article" date="2019" name="Nat. Ecol. Evol.">
        <title>Megaphylogeny resolves global patterns of mushroom evolution.</title>
        <authorList>
            <person name="Varga T."/>
            <person name="Krizsan K."/>
            <person name="Foldi C."/>
            <person name="Dima B."/>
            <person name="Sanchez-Garcia M."/>
            <person name="Sanchez-Ramirez S."/>
            <person name="Szollosi G.J."/>
            <person name="Szarkandi J.G."/>
            <person name="Papp V."/>
            <person name="Albert L."/>
            <person name="Andreopoulos W."/>
            <person name="Angelini C."/>
            <person name="Antonin V."/>
            <person name="Barry K.W."/>
            <person name="Bougher N.L."/>
            <person name="Buchanan P."/>
            <person name="Buyck B."/>
            <person name="Bense V."/>
            <person name="Catcheside P."/>
            <person name="Chovatia M."/>
            <person name="Cooper J."/>
            <person name="Damon W."/>
            <person name="Desjardin D."/>
            <person name="Finy P."/>
            <person name="Geml J."/>
            <person name="Haridas S."/>
            <person name="Hughes K."/>
            <person name="Justo A."/>
            <person name="Karasinski D."/>
            <person name="Kautmanova I."/>
            <person name="Kiss B."/>
            <person name="Kocsube S."/>
            <person name="Kotiranta H."/>
            <person name="LaButti K.M."/>
            <person name="Lechner B.E."/>
            <person name="Liimatainen K."/>
            <person name="Lipzen A."/>
            <person name="Lukacs Z."/>
            <person name="Mihaltcheva S."/>
            <person name="Morgado L.N."/>
            <person name="Niskanen T."/>
            <person name="Noordeloos M.E."/>
            <person name="Ohm R.A."/>
            <person name="Ortiz-Santana B."/>
            <person name="Ovrebo C."/>
            <person name="Racz N."/>
            <person name="Riley R."/>
            <person name="Savchenko A."/>
            <person name="Shiryaev A."/>
            <person name="Soop K."/>
            <person name="Spirin V."/>
            <person name="Szebenyi C."/>
            <person name="Tomsovsky M."/>
            <person name="Tulloss R.E."/>
            <person name="Uehling J."/>
            <person name="Grigoriev I.V."/>
            <person name="Vagvolgyi C."/>
            <person name="Papp T."/>
            <person name="Martin F.M."/>
            <person name="Miettinen O."/>
            <person name="Hibbett D.S."/>
            <person name="Nagy L.G."/>
        </authorList>
    </citation>
    <scope>NUCLEOTIDE SEQUENCE [LARGE SCALE GENOMIC DNA]</scope>
    <source>
        <strain evidence="2 3">HHB13444</strain>
    </source>
</reference>
<accession>A0A5C3NIU0</accession>
<gene>
    <name evidence="2" type="ORF">K466DRAFT_571341</name>
</gene>
<dbReference type="InParanoid" id="A0A5C3NIU0"/>
<sequence>MGKLTWRIPEYLLLKRVEASPEFAALAEEGWWKAATQLLTDKYLAELSAPFGAESDGDFEMRRGLQQRAHDLVPYLAETEIQHKKRLHTIAKRLSNYAKTISPYNARHAKKQGATAPTVKKKHSLSTMEAARGPVPNAPGEEPESPFESQAMDNLLHTLASTPTKTAATSGFQLFKSSDHPAKPKNADVRHGKGDMAAFSSLCAQIYSQLPDREVFEKRAMEVNAARRAVIPEADAPRVEQVEQLVPLLVHLFNKVAHRTGYVGWLLIGGINEHGVLATEHPCTAYSLGGHSFEEHLAARMGWSVERLLLVFDDFLRDVLD</sequence>